<feature type="domain" description="N-acetyltransferase" evidence="1">
    <location>
        <begin position="150"/>
        <end position="292"/>
    </location>
</feature>
<dbReference type="InterPro" id="IPR000182">
    <property type="entry name" value="GNAT_dom"/>
</dbReference>
<protein>
    <submittedName>
        <fullName evidence="2">GNAT superfamily N-acetyltransferase</fullName>
    </submittedName>
</protein>
<dbReference type="Gene3D" id="3.40.630.30">
    <property type="match status" value="1"/>
</dbReference>
<evidence type="ECO:0000313" key="2">
    <source>
        <dbReference type="EMBL" id="NYI04873.1"/>
    </source>
</evidence>
<dbReference type="SUPFAM" id="SSF55729">
    <property type="entry name" value="Acyl-CoA N-acyltransferases (Nat)"/>
    <property type="match status" value="1"/>
</dbReference>
<evidence type="ECO:0000313" key="3">
    <source>
        <dbReference type="Proteomes" id="UP000567795"/>
    </source>
</evidence>
<dbReference type="Proteomes" id="UP000567795">
    <property type="component" value="Unassembled WGS sequence"/>
</dbReference>
<organism evidence="2 3">
    <name type="scientific">Allostreptomyces psammosilenae</name>
    <dbReference type="NCBI Taxonomy" id="1892865"/>
    <lineage>
        <taxon>Bacteria</taxon>
        <taxon>Bacillati</taxon>
        <taxon>Actinomycetota</taxon>
        <taxon>Actinomycetes</taxon>
        <taxon>Kitasatosporales</taxon>
        <taxon>Streptomycetaceae</taxon>
        <taxon>Allostreptomyces</taxon>
    </lineage>
</organism>
<keyword evidence="3" id="KW-1185">Reference proteome</keyword>
<dbReference type="InterPro" id="IPR016181">
    <property type="entry name" value="Acyl_CoA_acyltransferase"/>
</dbReference>
<dbReference type="AlphaFoldDB" id="A0A852ZR48"/>
<dbReference type="GO" id="GO:0016747">
    <property type="term" value="F:acyltransferase activity, transferring groups other than amino-acyl groups"/>
    <property type="evidence" value="ECO:0007669"/>
    <property type="project" value="InterPro"/>
</dbReference>
<dbReference type="EMBL" id="JACBZD010000001">
    <property type="protein sequence ID" value="NYI04873.1"/>
    <property type="molecule type" value="Genomic_DNA"/>
</dbReference>
<accession>A0A852ZR48</accession>
<proteinExistence type="predicted"/>
<dbReference type="PROSITE" id="PS51186">
    <property type="entry name" value="GNAT"/>
    <property type="match status" value="1"/>
</dbReference>
<reference evidence="2 3" key="1">
    <citation type="submission" date="2020-07" db="EMBL/GenBank/DDBJ databases">
        <title>Sequencing the genomes of 1000 actinobacteria strains.</title>
        <authorList>
            <person name="Klenk H.-P."/>
        </authorList>
    </citation>
    <scope>NUCLEOTIDE SEQUENCE [LARGE SCALE GENOMIC DNA]</scope>
    <source>
        <strain evidence="2 3">DSM 42178</strain>
    </source>
</reference>
<name>A0A852ZR48_9ACTN</name>
<evidence type="ECO:0000259" key="1">
    <source>
        <dbReference type="PROSITE" id="PS51186"/>
    </source>
</evidence>
<dbReference type="RefSeq" id="WP_179813710.1">
    <property type="nucleotide sequence ID" value="NZ_JACBZD010000001.1"/>
</dbReference>
<gene>
    <name evidence="2" type="ORF">FHU37_001816</name>
</gene>
<sequence>MERTPSKEFRALSGERAERQDVPVDLTADAPLARILEFEHRLALRSASTWLPCPGGFAVLSSRYPLSHFHNRLVVTATAGAPGAGEVIDAADALLGAAGHRHRQVSVVDGALADAWEPVFAAAGYLRQDELVMLRDPGAPLPDAGAARAVPYRVLRDAVVARWRADLLEATGREAVEAARQLADRAELVHAACTVTHHAVLLPDGSPAAHCDLYRDAGVAQVENVLTHHGHERRGHARAVIGHALATALAGDGAPPADLVYLRADAADWPRHFYRRIGFRQIARGASFLRFG</sequence>
<comment type="caution">
    <text evidence="2">The sequence shown here is derived from an EMBL/GenBank/DDBJ whole genome shotgun (WGS) entry which is preliminary data.</text>
</comment>
<keyword evidence="2" id="KW-0808">Transferase</keyword>